<keyword evidence="6" id="KW-0472">Membrane</keyword>
<dbReference type="InterPro" id="IPR029787">
    <property type="entry name" value="Nucleotide_cyclase"/>
</dbReference>
<evidence type="ECO:0000256" key="2">
    <source>
        <dbReference type="ARBA" id="ARBA00004370"/>
    </source>
</evidence>
<dbReference type="Pfam" id="PF00211">
    <property type="entry name" value="Guanylate_cyc"/>
    <property type="match status" value="1"/>
</dbReference>
<dbReference type="GO" id="GO:0004016">
    <property type="term" value="F:adenylate cyclase activity"/>
    <property type="evidence" value="ECO:0007669"/>
    <property type="project" value="TreeGrafter"/>
</dbReference>
<comment type="caution">
    <text evidence="9">The sequence shown here is derived from an EMBL/GenBank/DDBJ whole genome shotgun (WGS) entry which is preliminary data.</text>
</comment>
<comment type="subcellular location">
    <subcellularLocation>
        <location evidence="2">Membrane</location>
    </subcellularLocation>
</comment>
<sequence>MPRYCLFGDTVNTASRMESNGKAGHIHLSKDAHDLLAAKYHEEYETRSRGDVIIKGKGVMETFWLIGRSGSAPRDTVAKTFETRAEIETRAETPQESPSPLPIKEMENSEALYRNYIRSNTIEA</sequence>
<organism evidence="9 10">
    <name type="scientific">Ancylostoma ceylanicum</name>
    <dbReference type="NCBI Taxonomy" id="53326"/>
    <lineage>
        <taxon>Eukaryota</taxon>
        <taxon>Metazoa</taxon>
        <taxon>Ecdysozoa</taxon>
        <taxon>Nematoda</taxon>
        <taxon>Chromadorea</taxon>
        <taxon>Rhabditida</taxon>
        <taxon>Rhabditina</taxon>
        <taxon>Rhabditomorpha</taxon>
        <taxon>Strongyloidea</taxon>
        <taxon>Ancylostomatidae</taxon>
        <taxon>Ancylostomatinae</taxon>
        <taxon>Ancylostoma</taxon>
    </lineage>
</organism>
<dbReference type="GO" id="GO:0000166">
    <property type="term" value="F:nucleotide binding"/>
    <property type="evidence" value="ECO:0007669"/>
    <property type="project" value="UniProtKB-KW"/>
</dbReference>
<evidence type="ECO:0000256" key="8">
    <source>
        <dbReference type="ARBA" id="ARBA00023239"/>
    </source>
</evidence>
<evidence type="ECO:0000256" key="7">
    <source>
        <dbReference type="ARBA" id="ARBA00023180"/>
    </source>
</evidence>
<comment type="catalytic activity">
    <reaction evidence="1">
        <text>GTP = 3',5'-cyclic GMP + diphosphate</text>
        <dbReference type="Rhea" id="RHEA:13665"/>
        <dbReference type="ChEBI" id="CHEBI:33019"/>
        <dbReference type="ChEBI" id="CHEBI:37565"/>
        <dbReference type="ChEBI" id="CHEBI:57746"/>
        <dbReference type="EC" id="4.6.1.2"/>
    </reaction>
</comment>
<keyword evidence="4" id="KW-0547">Nucleotide-binding</keyword>
<keyword evidence="10" id="KW-1185">Reference proteome</keyword>
<dbReference type="SUPFAM" id="SSF55073">
    <property type="entry name" value="Nucleotide cyclase"/>
    <property type="match status" value="1"/>
</dbReference>
<dbReference type="STRING" id="53326.A0A016TNL9"/>
<keyword evidence="7" id="KW-0325">Glycoprotein</keyword>
<dbReference type="InterPro" id="IPR001054">
    <property type="entry name" value="A/G_cyclase"/>
</dbReference>
<dbReference type="PANTHER" id="PTHR11920">
    <property type="entry name" value="GUANYLYL CYCLASE"/>
    <property type="match status" value="1"/>
</dbReference>
<dbReference type="AlphaFoldDB" id="A0A016TNL9"/>
<keyword evidence="3" id="KW-0812">Transmembrane</keyword>
<dbReference type="EMBL" id="JARK01001424">
    <property type="protein sequence ID" value="EYC04326.1"/>
    <property type="molecule type" value="Genomic_DNA"/>
</dbReference>
<dbReference type="Gene3D" id="3.30.70.1230">
    <property type="entry name" value="Nucleotide cyclase"/>
    <property type="match status" value="1"/>
</dbReference>
<dbReference type="Proteomes" id="UP000024635">
    <property type="component" value="Unassembled WGS sequence"/>
</dbReference>
<evidence type="ECO:0000256" key="3">
    <source>
        <dbReference type="ARBA" id="ARBA00022692"/>
    </source>
</evidence>
<evidence type="ECO:0000313" key="9">
    <source>
        <dbReference type="EMBL" id="EYC04326.1"/>
    </source>
</evidence>
<evidence type="ECO:0000313" key="10">
    <source>
        <dbReference type="Proteomes" id="UP000024635"/>
    </source>
</evidence>
<dbReference type="GO" id="GO:0005886">
    <property type="term" value="C:plasma membrane"/>
    <property type="evidence" value="ECO:0007669"/>
    <property type="project" value="TreeGrafter"/>
</dbReference>
<dbReference type="PANTHER" id="PTHR11920:SF501">
    <property type="entry name" value="GUANYLATE CYCLASE 32E"/>
    <property type="match status" value="1"/>
</dbReference>
<dbReference type="InterPro" id="IPR050401">
    <property type="entry name" value="Cyclic_nucleotide_synthase"/>
</dbReference>
<evidence type="ECO:0000256" key="1">
    <source>
        <dbReference type="ARBA" id="ARBA00001436"/>
    </source>
</evidence>
<dbReference type="GO" id="GO:0004383">
    <property type="term" value="F:guanylate cyclase activity"/>
    <property type="evidence" value="ECO:0007669"/>
    <property type="project" value="UniProtKB-EC"/>
</dbReference>
<evidence type="ECO:0000256" key="4">
    <source>
        <dbReference type="ARBA" id="ARBA00022741"/>
    </source>
</evidence>
<dbReference type="OrthoDB" id="1890790at2759"/>
<dbReference type="GO" id="GO:0035556">
    <property type="term" value="P:intracellular signal transduction"/>
    <property type="evidence" value="ECO:0007669"/>
    <property type="project" value="InterPro"/>
</dbReference>
<dbReference type="PROSITE" id="PS50125">
    <property type="entry name" value="GUANYLATE_CYCLASE_2"/>
    <property type="match status" value="1"/>
</dbReference>
<evidence type="ECO:0000256" key="5">
    <source>
        <dbReference type="ARBA" id="ARBA00022989"/>
    </source>
</evidence>
<proteinExistence type="predicted"/>
<keyword evidence="5" id="KW-1133">Transmembrane helix</keyword>
<gene>
    <name evidence="9" type="primary">Acey_s0088.g2144</name>
    <name evidence="9" type="ORF">Y032_0088g2144</name>
</gene>
<accession>A0A016TNL9</accession>
<name>A0A016TNL9_9BILA</name>
<evidence type="ECO:0000256" key="6">
    <source>
        <dbReference type="ARBA" id="ARBA00023136"/>
    </source>
</evidence>
<reference evidence="10" key="1">
    <citation type="journal article" date="2015" name="Nat. Genet.">
        <title>The genome and transcriptome of the zoonotic hookworm Ancylostoma ceylanicum identify infection-specific gene families.</title>
        <authorList>
            <person name="Schwarz E.M."/>
            <person name="Hu Y."/>
            <person name="Antoshechkin I."/>
            <person name="Miller M.M."/>
            <person name="Sternberg P.W."/>
            <person name="Aroian R.V."/>
        </authorList>
    </citation>
    <scope>NUCLEOTIDE SEQUENCE</scope>
    <source>
        <strain evidence="10">HY135</strain>
    </source>
</reference>
<dbReference type="CDD" id="cd07302">
    <property type="entry name" value="CHD"/>
    <property type="match status" value="1"/>
</dbReference>
<dbReference type="GO" id="GO:0007168">
    <property type="term" value="P:receptor guanylyl cyclase signaling pathway"/>
    <property type="evidence" value="ECO:0007669"/>
    <property type="project" value="TreeGrafter"/>
</dbReference>
<protein>
    <submittedName>
        <fullName evidence="9">Uncharacterized protein</fullName>
    </submittedName>
</protein>
<dbReference type="GO" id="GO:0001653">
    <property type="term" value="F:peptide receptor activity"/>
    <property type="evidence" value="ECO:0007669"/>
    <property type="project" value="TreeGrafter"/>
</dbReference>
<keyword evidence="8" id="KW-0456">Lyase</keyword>